<evidence type="ECO:0000256" key="1">
    <source>
        <dbReference type="ARBA" id="ARBA00004167"/>
    </source>
</evidence>
<dbReference type="PANTHER" id="PTHR36985:SF1">
    <property type="entry name" value="TRANSLOCATION AND ASSEMBLY MODULE SUBUNIT TAMB"/>
    <property type="match status" value="1"/>
</dbReference>
<evidence type="ECO:0000256" key="3">
    <source>
        <dbReference type="ARBA" id="ARBA00022989"/>
    </source>
</evidence>
<protein>
    <submittedName>
        <fullName evidence="6">Translocation and assembly module TamB</fullName>
    </submittedName>
</protein>
<dbReference type="GO" id="GO:0005886">
    <property type="term" value="C:plasma membrane"/>
    <property type="evidence" value="ECO:0007669"/>
    <property type="project" value="InterPro"/>
</dbReference>
<keyword evidence="4" id="KW-0472">Membrane</keyword>
<evidence type="ECO:0000256" key="2">
    <source>
        <dbReference type="ARBA" id="ARBA00022692"/>
    </source>
</evidence>
<comment type="subcellular location">
    <subcellularLocation>
        <location evidence="1">Membrane</location>
        <topology evidence="1">Single-pass membrane protein</topology>
    </subcellularLocation>
</comment>
<accession>A0A2H9TCD1</accession>
<organism evidence="6">
    <name type="scientific">invertebrate metagenome</name>
    <dbReference type="NCBI Taxonomy" id="1711999"/>
    <lineage>
        <taxon>unclassified sequences</taxon>
        <taxon>metagenomes</taxon>
        <taxon>organismal metagenomes</taxon>
    </lineage>
</organism>
<dbReference type="AlphaFoldDB" id="A0A2H9TCD1"/>
<feature type="domain" description="Translocation and assembly module TamB C-terminal" evidence="5">
    <location>
        <begin position="894"/>
        <end position="1234"/>
    </location>
</feature>
<dbReference type="GO" id="GO:0097347">
    <property type="term" value="C:TAM protein secretion complex"/>
    <property type="evidence" value="ECO:0007669"/>
    <property type="project" value="TreeGrafter"/>
</dbReference>
<reference evidence="6" key="1">
    <citation type="journal article" date="2017" name="Appl. Environ. Microbiol.">
        <title>Molecular characterization of an Endozoicomonas-like organism causing infection in king scallop Pecten maximus L.</title>
        <authorList>
            <person name="Cano I."/>
            <person name="van Aerle R."/>
            <person name="Ross S."/>
            <person name="Verner-Jeffreys D.W."/>
            <person name="Paley R.K."/>
            <person name="Rimmer G."/>
            <person name="Ryder D."/>
            <person name="Hooper P."/>
            <person name="Stone D."/>
            <person name="Feist S.W."/>
        </authorList>
    </citation>
    <scope>NUCLEOTIDE SEQUENCE</scope>
</reference>
<evidence type="ECO:0000256" key="4">
    <source>
        <dbReference type="ARBA" id="ARBA00023136"/>
    </source>
</evidence>
<dbReference type="EMBL" id="NSIT01000002">
    <property type="protein sequence ID" value="PJE80906.1"/>
    <property type="molecule type" value="Genomic_DNA"/>
</dbReference>
<dbReference type="Pfam" id="PF04357">
    <property type="entry name" value="TamB"/>
    <property type="match status" value="1"/>
</dbReference>
<evidence type="ECO:0000313" key="6">
    <source>
        <dbReference type="EMBL" id="PJE80906.1"/>
    </source>
</evidence>
<comment type="caution">
    <text evidence="6">The sequence shown here is derived from an EMBL/GenBank/DDBJ whole genome shotgun (WGS) entry which is preliminary data.</text>
</comment>
<keyword evidence="2" id="KW-0812">Transmembrane</keyword>
<dbReference type="PANTHER" id="PTHR36985">
    <property type="entry name" value="TRANSLOCATION AND ASSEMBLY MODULE SUBUNIT TAMB"/>
    <property type="match status" value="1"/>
</dbReference>
<evidence type="ECO:0000259" key="5">
    <source>
        <dbReference type="Pfam" id="PF04357"/>
    </source>
</evidence>
<sequence>MKRFLYRLSLLLGILSVILGGLLFSVTGNRWLWDVARSALPALQGNIIRGHLGSNSGITLQNIGWKKEGFCFYANKLTVRWEWKELFLGSLSFTNIELSKPVITVDSQQSKLDEQIYKKESAESFRLFLPFDLNIQSLLIDTLSVRSPDISLVTGRMSLALILDKKEGLMIDQARISHPVIHVLTSELSGTKETFSLPPEMNLPLALDIKTLMFKDMEINYFGGSQAVSSAVFQVKASGSQVQLFRSDVIGEQGSLSIAGHIDLHNDYPLNINSRFLPNETFLNGQLKEEILNLKVRGSLKKLIWSMQASGPADVQLSGWVFPLEENTPFYLKAHWRDIRWPMQGEESVIDSKEGRLTVSGKLDHYQVDLSLQADMSNRAALTTELRATGGQNYLTVNHWHTCVNEGTIDNPGTLSWEKGVSWAGQLVLQGINPVVINQQLQGSINGTLDYELKWVASGWQFALPRIHLDGQYGQSPFSVHGDLQGNSRQNWMTKSLQLSVGNNQLVAQGGLINQQWQASVLLEGKQLAQVYPELEGALNGSLRVSGHKNNPALTFFLDSPQVSYDQTSATGFHAQGKWGLGSAASGNMTAGVQSVTQNHWQWKKIALGLSGALHDHRLSLNIDKGPVAGVIKVQGGWKDHCWQGTVHEVVLNTLIGQWQLDQTVGMVLGNRQLSLSEQQWSSGKTRFIVDRAELTAQSGHAGFILSGFDTATLPAVLLPEGMGWQTQVSAKGQLNWQEGELPLLQLTAETSEGVLQVADIRKNYQTLGIELNINQHQATGKIRFQSDALGSASSQIAIEDIRGGRRIQGQWNIDHFLLSTVQPFIPEVESLNGQLSSHGTVAGSVDKPLLYGSVIIAMKELSTETDVLSLSDAVLNMDLKGFQGKLSGYMRAGGEKSSINVQGYLNWLSMPIKGMLSLRGQSVKVAWPSFGEARVNPDLNLEFGSELRLRGEILVPWARIRIKSLPKKAVKLSDDVVMVDPEKKEHSDKRIGESDDDLFPLRMNVKIVLGHDVSIHAYGLKTRLEDGVDLVVNSDELLQVRGTVRLVEGSYNSFGQDLQITEGKIFFSGSATNPFLSVEAIRNPDNTEDDVTVGIRVSSSVNNPDWVLFSDPSLPQDEQLSYLFRGRGLKDDSSDSNALQAMLVGMGIGRIGDSFSEVGEVLGIHDLVLDTEGSGSDTRVTLSGYVAPKIFVQYGVGVFNSLDELRIRYELLPCLFLQAVSGLNQTLDVLYRFTL</sequence>
<proteinExistence type="predicted"/>
<dbReference type="GO" id="GO:0009306">
    <property type="term" value="P:protein secretion"/>
    <property type="evidence" value="ECO:0007669"/>
    <property type="project" value="InterPro"/>
</dbReference>
<name>A0A2H9TCD1_9ZZZZ</name>
<keyword evidence="3" id="KW-1133">Transmembrane helix</keyword>
<gene>
    <name evidence="6" type="primary">tamB</name>
    <name evidence="6" type="ORF">CI610_00064</name>
</gene>
<dbReference type="InterPro" id="IPR007452">
    <property type="entry name" value="TamB_C"/>
</dbReference>